<dbReference type="RefSeq" id="WP_323691306.1">
    <property type="nucleotide sequence ID" value="NZ_CP116341.1"/>
</dbReference>
<evidence type="ECO:0000313" key="4">
    <source>
        <dbReference type="EMBL" id="WOV83614.1"/>
    </source>
</evidence>
<dbReference type="EMBL" id="CP116341">
    <property type="protein sequence ID" value="WOV83614.1"/>
    <property type="molecule type" value="Genomic_DNA"/>
</dbReference>
<organism evidence="4 5">
    <name type="scientific">Sporosarcina jeotgali</name>
    <dbReference type="NCBI Taxonomy" id="3020056"/>
    <lineage>
        <taxon>Bacteria</taxon>
        <taxon>Bacillati</taxon>
        <taxon>Bacillota</taxon>
        <taxon>Bacilli</taxon>
        <taxon>Bacillales</taxon>
        <taxon>Caryophanaceae</taxon>
        <taxon>Sporosarcina</taxon>
    </lineage>
</organism>
<keyword evidence="5" id="KW-1185">Reference proteome</keyword>
<evidence type="ECO:0000259" key="2">
    <source>
        <dbReference type="Pfam" id="PF13786"/>
    </source>
</evidence>
<protein>
    <submittedName>
        <fullName evidence="4">DUF4179 domain-containing protein</fullName>
    </submittedName>
</protein>
<feature type="domain" description="DUF4179" evidence="2">
    <location>
        <begin position="46"/>
        <end position="141"/>
    </location>
</feature>
<dbReference type="Pfam" id="PF13786">
    <property type="entry name" value="DUF4179"/>
    <property type="match status" value="1"/>
</dbReference>
<dbReference type="Proteomes" id="UP001303532">
    <property type="component" value="Chromosome"/>
</dbReference>
<keyword evidence="1" id="KW-1133">Transmembrane helix</keyword>
<evidence type="ECO:0000256" key="1">
    <source>
        <dbReference type="SAM" id="Phobius"/>
    </source>
</evidence>
<keyword evidence="1" id="KW-0472">Membrane</keyword>
<dbReference type="InterPro" id="IPR025436">
    <property type="entry name" value="DUF4179"/>
</dbReference>
<accession>A0ABZ0KXK4</accession>
<dbReference type="Pfam" id="PF18705">
    <property type="entry name" value="DUF5643"/>
    <property type="match status" value="1"/>
</dbReference>
<keyword evidence="1" id="KW-0812">Transmembrane</keyword>
<evidence type="ECO:0000259" key="3">
    <source>
        <dbReference type="Pfam" id="PF18705"/>
    </source>
</evidence>
<proteinExistence type="predicted"/>
<feature type="transmembrane region" description="Helical" evidence="1">
    <location>
        <begin position="51"/>
        <end position="71"/>
    </location>
</feature>
<dbReference type="Gene3D" id="2.60.40.1630">
    <property type="entry name" value="bacillus anthracis domain"/>
    <property type="match status" value="1"/>
</dbReference>
<reference evidence="4 5" key="1">
    <citation type="submission" date="2023-01" db="EMBL/GenBank/DDBJ databases">
        <title>Sporosarcina sp. nov., isolated from Korean tranditional fermented seafood 'Jeotgal'.</title>
        <authorList>
            <person name="Yang A.-I."/>
        </authorList>
    </citation>
    <scope>NUCLEOTIDE SEQUENCE [LARGE SCALE GENOMIC DNA]</scope>
    <source>
        <strain evidence="4 5">B2O-1</strain>
    </source>
</reference>
<dbReference type="InterPro" id="IPR040680">
    <property type="entry name" value="DUF5643"/>
</dbReference>
<gene>
    <name evidence="4" type="ORF">PGH26_12085</name>
</gene>
<feature type="domain" description="DUF5643" evidence="3">
    <location>
        <begin position="227"/>
        <end position="338"/>
    </location>
</feature>
<evidence type="ECO:0000313" key="5">
    <source>
        <dbReference type="Proteomes" id="UP001303532"/>
    </source>
</evidence>
<sequence>MYEREEKKLRELKHKMEQGTLPLEQADQMILAGIAKAKADRSKQKRRRKRITWTAALAAILILTFVTSIRVSTAFANTVASIPGMEPFVAMIQQDKGLQAIFKEDYYQEIGASQTVGDVTMTIDGVILDETGMNVYYTIESRKKMKTASVHTIEITNSRPMPEAGISYGGMDANDVYSYQENMEITFSKRNVFNDLNFTVDAEMKIDGRIEPFSIPFKVPEQTKPSKPYVLNKVMELDGQHFTIDEIVISPMRASVQITFDPDNTKKIVSFEDMRLVDEKGEVWGRIANGVTAFGNEKGKTTHTFFLQSNYFSTPEKLYLQINKAQAIKQEQAFIEVNTDTRELLAFPDGPELQLVDANRNGIDLLLSVQDFNHDPFTTAIDAQGKEISISSFSLYGEGDATHWSPAFETTSYTNPIRLELHAYPTYIEGDVKVEVK</sequence>
<name>A0ABZ0KXK4_9BACL</name>